<evidence type="ECO:0000313" key="6">
    <source>
        <dbReference type="EMBL" id="MEU3557627.1"/>
    </source>
</evidence>
<dbReference type="InterPro" id="IPR000413">
    <property type="entry name" value="Integrin_alpha"/>
</dbReference>
<dbReference type="RefSeq" id="WP_108956612.1">
    <property type="nucleotide sequence ID" value="NZ_BEVZ01000008.1"/>
</dbReference>
<accession>A0ABV2YPG6</accession>
<dbReference type="InterPro" id="IPR028994">
    <property type="entry name" value="Integrin_alpha_N"/>
</dbReference>
<name>A0ABV2YPG6_9ACTN</name>
<gene>
    <name evidence="6" type="ORF">AB0E65_25970</name>
</gene>
<feature type="signal peptide" evidence="5">
    <location>
        <begin position="1"/>
        <end position="32"/>
    </location>
</feature>
<dbReference type="Pfam" id="PF01839">
    <property type="entry name" value="FG-GAP"/>
    <property type="match status" value="2"/>
</dbReference>
<dbReference type="PROSITE" id="PS51470">
    <property type="entry name" value="FG_GAP"/>
    <property type="match status" value="2"/>
</dbReference>
<reference evidence="6 7" key="1">
    <citation type="submission" date="2024-06" db="EMBL/GenBank/DDBJ databases">
        <title>The Natural Products Discovery Center: Release of the First 8490 Sequenced Strains for Exploring Actinobacteria Biosynthetic Diversity.</title>
        <authorList>
            <person name="Kalkreuter E."/>
            <person name="Kautsar S.A."/>
            <person name="Yang D."/>
            <person name="Bader C.D."/>
            <person name="Teijaro C.N."/>
            <person name="Fluegel L."/>
            <person name="Davis C.M."/>
            <person name="Simpson J.R."/>
            <person name="Lauterbach L."/>
            <person name="Steele A.D."/>
            <person name="Gui C."/>
            <person name="Meng S."/>
            <person name="Li G."/>
            <person name="Viehrig K."/>
            <person name="Ye F."/>
            <person name="Su P."/>
            <person name="Kiefer A.F."/>
            <person name="Nichols A."/>
            <person name="Cepeda A.J."/>
            <person name="Yan W."/>
            <person name="Fan B."/>
            <person name="Jiang Y."/>
            <person name="Adhikari A."/>
            <person name="Zheng C.-J."/>
            <person name="Schuster L."/>
            <person name="Cowan T.M."/>
            <person name="Smanski M.J."/>
            <person name="Chevrette M.G."/>
            <person name="De Carvalho L.P.S."/>
            <person name="Shen B."/>
        </authorList>
    </citation>
    <scope>NUCLEOTIDE SEQUENCE [LARGE SCALE GENOMIC DNA]</scope>
    <source>
        <strain evidence="6 7">NPDC038104</strain>
    </source>
</reference>
<proteinExistence type="predicted"/>
<keyword evidence="7" id="KW-1185">Reference proteome</keyword>
<evidence type="ECO:0000256" key="4">
    <source>
        <dbReference type="ARBA" id="ARBA00023180"/>
    </source>
</evidence>
<dbReference type="InterPro" id="IPR013517">
    <property type="entry name" value="FG-GAP"/>
</dbReference>
<evidence type="ECO:0000256" key="1">
    <source>
        <dbReference type="ARBA" id="ARBA00022729"/>
    </source>
</evidence>
<sequence length="491" mass="49601">MHRKTRTTLATVAAAAVTGGLLTFAAATPALAVDGTVASQADFNGDGVGDVASSADGAYVSGKANAGQVVVAYGVEGSGITASQRSVISQDTSGVPGGAETGDGFSSDTAYADFDGDGYDDLAVGAPWEDLGDDQDAGMVTILWGSASGITGAGAVQLDDPAPTSHDQWGRLLAAGDFDGDGKQDLTVGTSKTKLYLFKGGISRNGTSGSRQTVQAPISTTRPLYNLTAGDVNGDHRTDLVANGYTPESSNGYYWDRNFLLFGTASGLDAAGAQELRPGIISGVGDINRDGYGDIVSGWHRNKVQDGVTDPYAADGGKVWITYGSQYGVGTVQGITQDTSGVPGSAELNDMFGYELDLGDVDGDGFLDLAVGVAGENVDGVTDTGSVVVLHGTASGITGTGAQYVDQNTAGVPGSNEKEDYFGSDVKLDDVSGDGRADLVVGSGENDGNGSITYLPSSGGRITGTGSRALSPTALGVSTSGTPYVGYNFAD</sequence>
<keyword evidence="1 5" id="KW-0732">Signal</keyword>
<comment type="caution">
    <text evidence="6">The sequence shown here is derived from an EMBL/GenBank/DDBJ whole genome shotgun (WGS) entry which is preliminary data.</text>
</comment>
<evidence type="ECO:0000256" key="3">
    <source>
        <dbReference type="ARBA" id="ARBA00022801"/>
    </source>
</evidence>
<evidence type="ECO:0000313" key="7">
    <source>
        <dbReference type="Proteomes" id="UP001550850"/>
    </source>
</evidence>
<evidence type="ECO:0000256" key="5">
    <source>
        <dbReference type="SAM" id="SignalP"/>
    </source>
</evidence>
<dbReference type="PANTHER" id="PTHR23221">
    <property type="entry name" value="GLYCOSYLPHOSPHATIDYLINOSITOL PHOSPHOLIPASE D"/>
    <property type="match status" value="1"/>
</dbReference>
<dbReference type="Pfam" id="PF13517">
    <property type="entry name" value="FG-GAP_3"/>
    <property type="match status" value="1"/>
</dbReference>
<evidence type="ECO:0000256" key="2">
    <source>
        <dbReference type="ARBA" id="ARBA00022737"/>
    </source>
</evidence>
<protein>
    <submittedName>
        <fullName evidence="6">FG-GAP-like repeat-containing protein</fullName>
    </submittedName>
</protein>
<dbReference type="Proteomes" id="UP001550850">
    <property type="component" value="Unassembled WGS sequence"/>
</dbReference>
<dbReference type="SUPFAM" id="SSF69318">
    <property type="entry name" value="Integrin alpha N-terminal domain"/>
    <property type="match status" value="1"/>
</dbReference>
<organism evidence="6 7">
    <name type="scientific">Streptomyces fragilis</name>
    <dbReference type="NCBI Taxonomy" id="67301"/>
    <lineage>
        <taxon>Bacteria</taxon>
        <taxon>Bacillati</taxon>
        <taxon>Actinomycetota</taxon>
        <taxon>Actinomycetes</taxon>
        <taxon>Kitasatosporales</taxon>
        <taxon>Streptomycetaceae</taxon>
        <taxon>Streptomyces</taxon>
    </lineage>
</organism>
<keyword evidence="2" id="KW-0677">Repeat</keyword>
<dbReference type="Gene3D" id="2.130.10.130">
    <property type="entry name" value="Integrin alpha, N-terminal"/>
    <property type="match status" value="3"/>
</dbReference>
<dbReference type="SMART" id="SM00191">
    <property type="entry name" value="Int_alpha"/>
    <property type="match status" value="7"/>
</dbReference>
<dbReference type="InterPro" id="IPR013519">
    <property type="entry name" value="Int_alpha_beta-p"/>
</dbReference>
<keyword evidence="4" id="KW-0325">Glycoprotein</keyword>
<keyword evidence="3" id="KW-0378">Hydrolase</keyword>
<dbReference type="EMBL" id="JBEZUR010000064">
    <property type="protein sequence ID" value="MEU3557627.1"/>
    <property type="molecule type" value="Genomic_DNA"/>
</dbReference>
<feature type="chain" id="PRO_5046908146" evidence="5">
    <location>
        <begin position="33"/>
        <end position="491"/>
    </location>
</feature>
<dbReference type="PANTHER" id="PTHR23221:SF7">
    <property type="entry name" value="PHOSPHATIDYLINOSITOL-GLYCAN-SPECIFIC PHOSPHOLIPASE D"/>
    <property type="match status" value="1"/>
</dbReference>
<dbReference type="PRINTS" id="PR01185">
    <property type="entry name" value="INTEGRINA"/>
</dbReference>